<dbReference type="Gene3D" id="3.40.50.360">
    <property type="match status" value="1"/>
</dbReference>
<gene>
    <name evidence="2" type="ORF">OG549_06540</name>
</gene>
<evidence type="ECO:0000259" key="1">
    <source>
        <dbReference type="Pfam" id="PF03358"/>
    </source>
</evidence>
<dbReference type="Pfam" id="PF03358">
    <property type="entry name" value="FMN_red"/>
    <property type="match status" value="1"/>
</dbReference>
<dbReference type="GO" id="GO:0016491">
    <property type="term" value="F:oxidoreductase activity"/>
    <property type="evidence" value="ECO:0007669"/>
    <property type="project" value="InterPro"/>
</dbReference>
<dbReference type="InterPro" id="IPR005025">
    <property type="entry name" value="FMN_Rdtase-like_dom"/>
</dbReference>
<dbReference type="AlphaFoldDB" id="A0AAU2UZ12"/>
<dbReference type="EMBL" id="CP108318">
    <property type="protein sequence ID" value="WTW60322.1"/>
    <property type="molecule type" value="Genomic_DNA"/>
</dbReference>
<proteinExistence type="predicted"/>
<accession>A0AAU2UZ12</accession>
<reference evidence="2" key="1">
    <citation type="submission" date="2022-10" db="EMBL/GenBank/DDBJ databases">
        <title>The complete genomes of actinobacterial strains from the NBC collection.</title>
        <authorList>
            <person name="Joergensen T.S."/>
            <person name="Alvarez Arevalo M."/>
            <person name="Sterndorff E.B."/>
            <person name="Faurdal D."/>
            <person name="Vuksanovic O."/>
            <person name="Mourched A.-S."/>
            <person name="Charusanti P."/>
            <person name="Shaw S."/>
            <person name="Blin K."/>
            <person name="Weber T."/>
        </authorList>
    </citation>
    <scope>NUCLEOTIDE SEQUENCE</scope>
    <source>
        <strain evidence="2">NBC_00003</strain>
    </source>
</reference>
<dbReference type="InterPro" id="IPR029039">
    <property type="entry name" value="Flavoprotein-like_sf"/>
</dbReference>
<evidence type="ECO:0000313" key="2">
    <source>
        <dbReference type="EMBL" id="WTW60322.1"/>
    </source>
</evidence>
<protein>
    <submittedName>
        <fullName evidence="2">NAD(P)H-dependent oxidoreductase</fullName>
    </submittedName>
</protein>
<organism evidence="2">
    <name type="scientific">Streptomyces sp. NBC_00003</name>
    <dbReference type="NCBI Taxonomy" id="2903608"/>
    <lineage>
        <taxon>Bacteria</taxon>
        <taxon>Bacillati</taxon>
        <taxon>Actinomycetota</taxon>
        <taxon>Actinomycetes</taxon>
        <taxon>Kitasatosporales</taxon>
        <taxon>Streptomycetaceae</taxon>
        <taxon>Streptomyces</taxon>
    </lineage>
</organism>
<sequence length="248" mass="26261">MSRILAIPGSLRAESFNARLLKALPPLAPDGMEFEFFGGIGELPLYNEDFDTDPALPAVARWRAALRQADGLVIATPEYNQSIPGVLKNAIDWASRPHGRGPLTGKAISVMVATLGRAKGFRGLTDTSRILTGLGNLVIAEPEVVVPSAPSALTTGPDGEPCLTDPVAKTLITIQLEALADVIKTQAAGSAREAVERNRSLMDYLHFFPIITKALEDGAGTSAAAERLTAAGIDADTAADWVERALRH</sequence>
<dbReference type="InterPro" id="IPR050712">
    <property type="entry name" value="NAD(P)H-dep_reductase"/>
</dbReference>
<dbReference type="PANTHER" id="PTHR30543">
    <property type="entry name" value="CHROMATE REDUCTASE"/>
    <property type="match status" value="1"/>
</dbReference>
<feature type="domain" description="NADPH-dependent FMN reductase-like" evidence="1">
    <location>
        <begin position="3"/>
        <end position="149"/>
    </location>
</feature>
<dbReference type="PANTHER" id="PTHR30543:SF21">
    <property type="entry name" value="NAD(P)H-DEPENDENT FMN REDUCTASE LOT6"/>
    <property type="match status" value="1"/>
</dbReference>
<dbReference type="GO" id="GO:0005829">
    <property type="term" value="C:cytosol"/>
    <property type="evidence" value="ECO:0007669"/>
    <property type="project" value="TreeGrafter"/>
</dbReference>
<dbReference type="GO" id="GO:0010181">
    <property type="term" value="F:FMN binding"/>
    <property type="evidence" value="ECO:0007669"/>
    <property type="project" value="TreeGrafter"/>
</dbReference>
<dbReference type="SUPFAM" id="SSF52218">
    <property type="entry name" value="Flavoproteins"/>
    <property type="match status" value="1"/>
</dbReference>
<name>A0AAU2UZ12_9ACTN</name>